<evidence type="ECO:0000313" key="2">
    <source>
        <dbReference type="Proteomes" id="UP001498476"/>
    </source>
</evidence>
<reference evidence="1 2" key="1">
    <citation type="journal article" date="2025" name="Microbiol. Resour. Announc.">
        <title>Draft genome sequences for Neonectria magnoliae and Neonectria punicea, canker pathogens of Liriodendron tulipifera and Acer saccharum in West Virginia.</title>
        <authorList>
            <person name="Petronek H.M."/>
            <person name="Kasson M.T."/>
            <person name="Metheny A.M."/>
            <person name="Stauder C.M."/>
            <person name="Lovett B."/>
            <person name="Lynch S.C."/>
            <person name="Garnas J.R."/>
            <person name="Kasson L.R."/>
            <person name="Stajich J.E."/>
        </authorList>
    </citation>
    <scope>NUCLEOTIDE SEQUENCE [LARGE SCALE GENOMIC DNA]</scope>
    <source>
        <strain evidence="1 2">NRRL 64653</strain>
    </source>
</reference>
<proteinExistence type="predicted"/>
<keyword evidence="2" id="KW-1185">Reference proteome</keyword>
<dbReference type="InterPro" id="IPR043047">
    <property type="entry name" value="Hri1_N_sf"/>
</dbReference>
<gene>
    <name evidence="1" type="ORF">QQX98_007737</name>
</gene>
<sequence length="217" mass="24280">MQSQVLQRVSVRWLPDPAYEDTETVALNVGGFFIDLRVTKETSTIQWSRAGERIILKQEPLTCRWTHIIDSLGLTIPDEAHFIKMENGDDLEVGTTPCPHRNGAMTAYEEVWRDVTAPASLHEPSWILQSSDGASFVGKVGSVYLAIRKSSDGAFAARKETLENQHWSVSFESGDVQTLPHVMQVLEEIEAQERDWDVGQKVKVANVEYVIRGLGGK</sequence>
<dbReference type="EMBL" id="JAZAVJ010000131">
    <property type="protein sequence ID" value="KAK7413360.1"/>
    <property type="molecule type" value="Genomic_DNA"/>
</dbReference>
<accession>A0ABR1GX25</accession>
<dbReference type="InterPro" id="IPR031818">
    <property type="entry name" value="Hri1"/>
</dbReference>
<evidence type="ECO:0008006" key="3">
    <source>
        <dbReference type="Google" id="ProtNLM"/>
    </source>
</evidence>
<evidence type="ECO:0000313" key="1">
    <source>
        <dbReference type="EMBL" id="KAK7413360.1"/>
    </source>
</evidence>
<protein>
    <recommendedName>
        <fullName evidence="3">Protein HRI1</fullName>
    </recommendedName>
</protein>
<dbReference type="Gene3D" id="2.40.128.320">
    <property type="entry name" value="Protein HRI1, N-terminal domain"/>
    <property type="match status" value="1"/>
</dbReference>
<comment type="caution">
    <text evidence="1">The sequence shown here is derived from an EMBL/GenBank/DDBJ whole genome shotgun (WGS) entry which is preliminary data.</text>
</comment>
<dbReference type="Pfam" id="PF16815">
    <property type="entry name" value="HRI1"/>
    <property type="match status" value="1"/>
</dbReference>
<dbReference type="Proteomes" id="UP001498476">
    <property type="component" value="Unassembled WGS sequence"/>
</dbReference>
<name>A0ABR1GX25_9HYPO</name>
<organism evidence="1 2">
    <name type="scientific">Neonectria punicea</name>
    <dbReference type="NCBI Taxonomy" id="979145"/>
    <lineage>
        <taxon>Eukaryota</taxon>
        <taxon>Fungi</taxon>
        <taxon>Dikarya</taxon>
        <taxon>Ascomycota</taxon>
        <taxon>Pezizomycotina</taxon>
        <taxon>Sordariomycetes</taxon>
        <taxon>Hypocreomycetidae</taxon>
        <taxon>Hypocreales</taxon>
        <taxon>Nectriaceae</taxon>
        <taxon>Neonectria</taxon>
    </lineage>
</organism>